<accession>A0A834VAQ3</accession>
<reference evidence="5" key="3">
    <citation type="submission" date="2022-06" db="UniProtKB">
        <authorList>
            <consortium name="EnsemblMetazoa"/>
        </authorList>
    </citation>
    <scope>IDENTIFICATION</scope>
</reference>
<feature type="region of interest" description="Disordered" evidence="3">
    <location>
        <begin position="771"/>
        <end position="792"/>
    </location>
</feature>
<feature type="compositionally biased region" description="Polar residues" evidence="3">
    <location>
        <begin position="840"/>
        <end position="850"/>
    </location>
</feature>
<feature type="compositionally biased region" description="Basic and acidic residues" evidence="3">
    <location>
        <begin position="135"/>
        <end position="144"/>
    </location>
</feature>
<dbReference type="OrthoDB" id="515799at2759"/>
<dbReference type="GO" id="GO:0003677">
    <property type="term" value="F:DNA binding"/>
    <property type="evidence" value="ECO:0007669"/>
    <property type="project" value="UniProtKB-KW"/>
</dbReference>
<dbReference type="EMBL" id="WVUK01000064">
    <property type="protein sequence ID" value="KAF7489796.1"/>
    <property type="molecule type" value="Genomic_DNA"/>
</dbReference>
<dbReference type="CDD" id="cd00167">
    <property type="entry name" value="SANT"/>
    <property type="match status" value="1"/>
</dbReference>
<gene>
    <name evidence="4" type="ORF">SSS_4360</name>
</gene>
<feature type="region of interest" description="Disordered" evidence="3">
    <location>
        <begin position="806"/>
        <end position="854"/>
    </location>
</feature>
<reference evidence="4" key="2">
    <citation type="submission" date="2020-01" db="EMBL/GenBank/DDBJ databases">
        <authorList>
            <person name="Korhonen P.K.K."/>
            <person name="Guangxu M.G."/>
            <person name="Wang T.W."/>
            <person name="Stroehlein A.J.S."/>
            <person name="Young N.D."/>
            <person name="Ang C.-S.A."/>
            <person name="Fernando D.W.F."/>
            <person name="Lu H.L."/>
            <person name="Taylor S.T."/>
            <person name="Ehtesham M.E.M."/>
            <person name="Najaraj S.H.N."/>
            <person name="Harsha G.H.G."/>
            <person name="Madugundu A.M."/>
            <person name="Renuse S.R."/>
            <person name="Holt D.H."/>
            <person name="Pandey A.P."/>
            <person name="Papenfuss A.P."/>
            <person name="Gasser R.B.G."/>
            <person name="Fischer K.F."/>
        </authorList>
    </citation>
    <scope>NUCLEOTIDE SEQUENCE</scope>
    <source>
        <strain evidence="4">SSS_KF_BRIS2020</strain>
    </source>
</reference>
<feature type="region of interest" description="Disordered" evidence="3">
    <location>
        <begin position="955"/>
        <end position="1003"/>
    </location>
</feature>
<evidence type="ECO:0000256" key="1">
    <source>
        <dbReference type="ARBA" id="ARBA00023125"/>
    </source>
</evidence>
<sequence>MPKRKHLDASPISADCQVSIENRDSKNSIDGDNEVESAKLASENDCDTPSQSKRSKESSNENLLLPSADITVIASPPCDPKIVLNYDENSSLSYAANFRRSNRILSLKRLNQNLTNTSSTNEDNSNTEAGQSESNLDRDGDKSKSNQSLDTSTNVNLNESNKNSSPQNVSSNTVAIGKSLRKIQVWTQDDIRCFFDAICEHGKDFPRIQSYIASRCEKKGIPQDSIKNYEQVRHFYYRMVHNKISQTLKIPPEIDKSILEIYGLINYGEIWKKFGTKLDNKLGIYLQQLVDHGSTVVKMKGKSVRMRTPICNALKKIHKITDKPNKPIAQPLPKDIVVELIPASNFDWLHVHSIAQNPRLRTKLTMQHRVSTLINYLEEKWDLDRFRRDQIYSLMNCDLEQSKQTCRRKYQIRLKPQTSAKLCDSVTLKSTANAISCHNYRSTTHGTSQIDLSLTAYLKNMFIESSNSKKCKIRKSTVSKKLHQNDLLASDNKDKLIGSSVDQIGSKNDAEDPLKLFKLLDSMNEELVRTNEDTPKASNVDFKNNTEFQYDNNVSYSVHETKNDDEESRLPEPPAHQTLAQWLSGDIENALGEEENKHANEEEFDHQEDSDQVKEIEQNSENQLKENDFESNNDSSEKKIKSDNQETIDLLSSSRARHGWNKEEGKNVTIGELYLLFSKPEHKIILEYSWIRDDTSASEQSETDKQSIEPVKNLSILQKLLIAANLSLMNIKKSSGGSSHQSQSGISQVPASSSQSSVIVNASSSTTISSLVQNNSKSLNRKRPNKEKEKCNSQLLSNLIQETILNDDNLETSSPAKDTRDNNAEKSSKSDKTSSASAQKPKSNRSTTVLNDPAKVEEALKELNVRGRFRRPMPKFMYNPNKMINTNGSNRTVWVLTPSNVHSIEGSNPKQIYFTAIPQTTLAFGTDPTQKNVISVENPLNKSSMFIPIHQLEGETTSVSNSESSPSSKTLEISSSEQQKATQLYETKSNPKDPAQTSQNQFRSKSVSLVLDENEELKNGADTNANHWITNYYQSDLQRNVSLVNERNSSTTTTTLGSLFASATNEELSHEIKLTTETNLSTTLSNDIENQIRSYANENSVELISKFADLAESIESSNDAKSID</sequence>
<dbReference type="GO" id="GO:0007389">
    <property type="term" value="P:pattern specification process"/>
    <property type="evidence" value="ECO:0007669"/>
    <property type="project" value="TreeGrafter"/>
</dbReference>
<feature type="region of interest" description="Disordered" evidence="3">
    <location>
        <begin position="1"/>
        <end position="62"/>
    </location>
</feature>
<name>A0A834VAQ3_SARSC</name>
<proteinExistence type="predicted"/>
<evidence type="ECO:0000256" key="2">
    <source>
        <dbReference type="ARBA" id="ARBA00023242"/>
    </source>
</evidence>
<feature type="region of interest" description="Disordered" evidence="3">
    <location>
        <begin position="115"/>
        <end position="170"/>
    </location>
</feature>
<feature type="compositionally biased region" description="Basic and acidic residues" evidence="3">
    <location>
        <begin position="635"/>
        <end position="644"/>
    </location>
</feature>
<keyword evidence="6" id="KW-1185">Reference proteome</keyword>
<evidence type="ECO:0000313" key="6">
    <source>
        <dbReference type="Proteomes" id="UP000070412"/>
    </source>
</evidence>
<evidence type="ECO:0000256" key="3">
    <source>
        <dbReference type="SAM" id="MobiDB-lite"/>
    </source>
</evidence>
<dbReference type="AlphaFoldDB" id="A0A834VAQ3"/>
<feature type="compositionally biased region" description="Low complexity" evidence="3">
    <location>
        <begin position="734"/>
        <end position="753"/>
    </location>
</feature>
<dbReference type="EnsemblMetazoa" id="SSS_4360s_mrna">
    <property type="protein sequence ID" value="KAF7489796.1"/>
    <property type="gene ID" value="SSS_4360"/>
</dbReference>
<feature type="compositionally biased region" description="Low complexity" evidence="3">
    <location>
        <begin position="955"/>
        <end position="977"/>
    </location>
</feature>
<dbReference type="PANTHER" id="PTHR21677">
    <property type="entry name" value="CRAMPED PROTEIN"/>
    <property type="match status" value="1"/>
</dbReference>
<dbReference type="GO" id="GO:0005634">
    <property type="term" value="C:nucleus"/>
    <property type="evidence" value="ECO:0007669"/>
    <property type="project" value="TreeGrafter"/>
</dbReference>
<organism evidence="4">
    <name type="scientific">Sarcoptes scabiei</name>
    <name type="common">Itch mite</name>
    <name type="synonym">Acarus scabiei</name>
    <dbReference type="NCBI Taxonomy" id="52283"/>
    <lineage>
        <taxon>Eukaryota</taxon>
        <taxon>Metazoa</taxon>
        <taxon>Ecdysozoa</taxon>
        <taxon>Arthropoda</taxon>
        <taxon>Chelicerata</taxon>
        <taxon>Arachnida</taxon>
        <taxon>Acari</taxon>
        <taxon>Acariformes</taxon>
        <taxon>Sarcoptiformes</taxon>
        <taxon>Astigmata</taxon>
        <taxon>Psoroptidia</taxon>
        <taxon>Sarcoptoidea</taxon>
        <taxon>Sarcoptidae</taxon>
        <taxon>Sarcoptinae</taxon>
        <taxon>Sarcoptes</taxon>
    </lineage>
</organism>
<keyword evidence="2" id="KW-0539">Nucleus</keyword>
<dbReference type="PANTHER" id="PTHR21677:SF1">
    <property type="entry name" value="PROTEIN CRAMPED-LIKE"/>
    <property type="match status" value="1"/>
</dbReference>
<feature type="compositionally biased region" description="Polar residues" evidence="3">
    <location>
        <begin position="145"/>
        <end position="170"/>
    </location>
</feature>
<keyword evidence="1" id="KW-0238">DNA-binding</keyword>
<feature type="compositionally biased region" description="Polar residues" evidence="3">
    <location>
        <begin position="978"/>
        <end position="988"/>
    </location>
</feature>
<feature type="region of interest" description="Disordered" evidence="3">
    <location>
        <begin position="551"/>
        <end position="573"/>
    </location>
</feature>
<dbReference type="GO" id="GO:0003682">
    <property type="term" value="F:chromatin binding"/>
    <property type="evidence" value="ECO:0007669"/>
    <property type="project" value="InterPro"/>
</dbReference>
<dbReference type="Gene3D" id="1.10.10.60">
    <property type="entry name" value="Homeodomain-like"/>
    <property type="match status" value="1"/>
</dbReference>
<evidence type="ECO:0000313" key="4">
    <source>
        <dbReference type="EMBL" id="KAF7489796.1"/>
    </source>
</evidence>
<dbReference type="InterPro" id="IPR001005">
    <property type="entry name" value="SANT/Myb"/>
</dbReference>
<protein>
    <submittedName>
        <fullName evidence="4">Protein cramped-like</fullName>
    </submittedName>
</protein>
<feature type="region of interest" description="Disordered" evidence="3">
    <location>
        <begin position="620"/>
        <end position="646"/>
    </location>
</feature>
<evidence type="ECO:0000313" key="5">
    <source>
        <dbReference type="EnsemblMetazoa" id="KAF7489796.1"/>
    </source>
</evidence>
<reference evidence="6" key="1">
    <citation type="journal article" date="2020" name="PLoS Negl. Trop. Dis.">
        <title>High-quality nuclear genome for Sarcoptes scabiei-A critical resource for a neglected parasite.</title>
        <authorList>
            <person name="Korhonen P.K."/>
            <person name="Gasser R.B."/>
            <person name="Ma G."/>
            <person name="Wang T."/>
            <person name="Stroehlein A.J."/>
            <person name="Young N.D."/>
            <person name="Ang C.S."/>
            <person name="Fernando D.D."/>
            <person name="Lu H.C."/>
            <person name="Taylor S."/>
            <person name="Reynolds S.L."/>
            <person name="Mofiz E."/>
            <person name="Najaraj S.H."/>
            <person name="Gowda H."/>
            <person name="Madugundu A."/>
            <person name="Renuse S."/>
            <person name="Holt D."/>
            <person name="Pandey A."/>
            <person name="Papenfuss A.T."/>
            <person name="Fischer K."/>
        </authorList>
    </citation>
    <scope>NUCLEOTIDE SEQUENCE [LARGE SCALE GENOMIC DNA]</scope>
</reference>
<dbReference type="InterPro" id="IPR055315">
    <property type="entry name" value="Cramped-like"/>
</dbReference>
<feature type="compositionally biased region" description="Low complexity" evidence="3">
    <location>
        <begin position="115"/>
        <end position="128"/>
    </location>
</feature>
<feature type="compositionally biased region" description="Basic and acidic residues" evidence="3">
    <location>
        <begin position="817"/>
        <end position="832"/>
    </location>
</feature>
<dbReference type="Proteomes" id="UP000070412">
    <property type="component" value="Unassembled WGS sequence"/>
</dbReference>
<feature type="compositionally biased region" description="Polar residues" evidence="3">
    <location>
        <begin position="806"/>
        <end position="816"/>
    </location>
</feature>
<feature type="region of interest" description="Disordered" evidence="3">
    <location>
        <begin position="733"/>
        <end position="753"/>
    </location>
</feature>